<dbReference type="OrthoDB" id="5430620at2759"/>
<proteinExistence type="predicted"/>
<feature type="signal peptide" evidence="2">
    <location>
        <begin position="1"/>
        <end position="21"/>
    </location>
</feature>
<feature type="compositionally biased region" description="Low complexity" evidence="1">
    <location>
        <begin position="260"/>
        <end position="271"/>
    </location>
</feature>
<dbReference type="PANTHER" id="PTHR42047">
    <property type="entry name" value="PROTEIN, PUTATIVE (AFU_ORTHOLOGUE AFUA_6G03560)-RELATED"/>
    <property type="match status" value="1"/>
</dbReference>
<reference evidence="4" key="1">
    <citation type="journal article" date="2014" name="Genome Announc.">
        <title>Draft genome sequence of Colletotrichum sublineola, a destructive pathogen of cultivated sorghum.</title>
        <authorList>
            <person name="Baroncelli R."/>
            <person name="Sanz-Martin J.M."/>
            <person name="Rech G.E."/>
            <person name="Sukno S.A."/>
            <person name="Thon M.R."/>
        </authorList>
    </citation>
    <scope>NUCLEOTIDE SEQUENCE [LARGE SCALE GENOMIC DNA]</scope>
    <source>
        <strain evidence="4">TX430BB</strain>
    </source>
</reference>
<feature type="chain" id="PRO_5001630147" evidence="2">
    <location>
        <begin position="22"/>
        <end position="308"/>
    </location>
</feature>
<dbReference type="eggNOG" id="ENOG502S6B1">
    <property type="taxonomic scope" value="Eukaryota"/>
</dbReference>
<feature type="compositionally biased region" description="Basic residues" evidence="1">
    <location>
        <begin position="272"/>
        <end position="288"/>
    </location>
</feature>
<dbReference type="HOGENOM" id="CLU_078556_1_0_1"/>
<sequence>MLVRLLLLAATALAAVAAVAAVTAEDSFILFAYSSGLAEQIVSKPQDFVINARHGRFWIGALQPTTSCPDFSGDTCPPGNMTVVDGIFRKLQVSKPGGQRVYTDPRGIIAYTPGGESSIFATPPGSSLGAFHKSPADSLPPLFGGEANLLRYYVFREHPGRSNIYACPSDDDDDDDGDDDDKNEKKQHQSSGSTAYLKARWTSTQDAVWDARCVELDGLLALPSGDAVGAYEYTMAPSPKLDKVAPQDHGGIKGKPRPGPGVRRPGPGMRLPRQRPRRAGKRYKYKTRRVRQRVGQGAFEIEIAAAPN</sequence>
<organism evidence="3 4">
    <name type="scientific">Colletotrichum sublineola</name>
    <name type="common">Sorghum anthracnose fungus</name>
    <dbReference type="NCBI Taxonomy" id="1173701"/>
    <lineage>
        <taxon>Eukaryota</taxon>
        <taxon>Fungi</taxon>
        <taxon>Dikarya</taxon>
        <taxon>Ascomycota</taxon>
        <taxon>Pezizomycotina</taxon>
        <taxon>Sordariomycetes</taxon>
        <taxon>Hypocreomycetidae</taxon>
        <taxon>Glomerellales</taxon>
        <taxon>Glomerellaceae</taxon>
        <taxon>Colletotrichum</taxon>
        <taxon>Colletotrichum graminicola species complex</taxon>
    </lineage>
</organism>
<dbReference type="EMBL" id="JMSE01001029">
    <property type="protein sequence ID" value="KDN65464.1"/>
    <property type="molecule type" value="Genomic_DNA"/>
</dbReference>
<dbReference type="OMA" id="SNIYACP"/>
<dbReference type="Proteomes" id="UP000027238">
    <property type="component" value="Unassembled WGS sequence"/>
</dbReference>
<dbReference type="InterPro" id="IPR052820">
    <property type="entry name" value="PhiA_domain"/>
</dbReference>
<comment type="caution">
    <text evidence="3">The sequence shown here is derived from an EMBL/GenBank/DDBJ whole genome shotgun (WGS) entry which is preliminary data.</text>
</comment>
<feature type="region of interest" description="Disordered" evidence="1">
    <location>
        <begin position="240"/>
        <end position="288"/>
    </location>
</feature>
<evidence type="ECO:0000256" key="2">
    <source>
        <dbReference type="SAM" id="SignalP"/>
    </source>
</evidence>
<accession>A0A066XCT4</accession>
<dbReference type="AlphaFoldDB" id="A0A066XCT4"/>
<evidence type="ECO:0000256" key="1">
    <source>
        <dbReference type="SAM" id="MobiDB-lite"/>
    </source>
</evidence>
<gene>
    <name evidence="3" type="ORF">CSUB01_05510</name>
</gene>
<dbReference type="PANTHER" id="PTHR42047:SF1">
    <property type="entry name" value="PROTEIN, PUTATIVE (AFU_ORTHOLOGUE AFUA_6G03560)-RELATED"/>
    <property type="match status" value="1"/>
</dbReference>
<protein>
    <submittedName>
        <fullName evidence="3">Uncharacterized protein</fullName>
    </submittedName>
</protein>
<name>A0A066XCT4_COLSU</name>
<keyword evidence="2" id="KW-0732">Signal</keyword>
<evidence type="ECO:0000313" key="4">
    <source>
        <dbReference type="Proteomes" id="UP000027238"/>
    </source>
</evidence>
<feature type="region of interest" description="Disordered" evidence="1">
    <location>
        <begin position="163"/>
        <end position="197"/>
    </location>
</feature>
<keyword evidence="4" id="KW-1185">Reference proteome</keyword>
<feature type="compositionally biased region" description="Acidic residues" evidence="1">
    <location>
        <begin position="169"/>
        <end position="181"/>
    </location>
</feature>
<evidence type="ECO:0000313" key="3">
    <source>
        <dbReference type="EMBL" id="KDN65464.1"/>
    </source>
</evidence>